<evidence type="ECO:0000256" key="2">
    <source>
        <dbReference type="ARBA" id="ARBA00004245"/>
    </source>
</evidence>
<name>A0EEA0_PARTE</name>
<gene>
    <name evidence="10" type="ORF">GSPATT00025962001</name>
</gene>
<evidence type="ECO:0000256" key="3">
    <source>
        <dbReference type="ARBA" id="ARBA00022490"/>
    </source>
</evidence>
<keyword evidence="4" id="KW-0547">Nucleotide-binding</keyword>
<evidence type="ECO:0000313" key="11">
    <source>
        <dbReference type="Proteomes" id="UP000000600"/>
    </source>
</evidence>
<dbReference type="GO" id="GO:0045505">
    <property type="term" value="F:dynein intermediate chain binding"/>
    <property type="evidence" value="ECO:0007669"/>
    <property type="project" value="InterPro"/>
</dbReference>
<sequence>MNNEVPKVWNKVGYLSLKDVASWIRDLKERVKFMSEWLVTGGPNCFWISGFFYPQGFLTGVLQTHARKTTIAIDNLVFSFKVQEFEKEQCSIKPVDGVFIYGLFLEGAQWKKKCLADLNFGQMNMLMPVIHFLPLQQDKYQSRSDNYSCPVYKTQTRAGVLSTTGQSTNYVLAVDLPTLDQPPDYWTLRGTALICALKE</sequence>
<dbReference type="GO" id="GO:0000166">
    <property type="term" value="F:nucleotide binding"/>
    <property type="evidence" value="ECO:0007669"/>
    <property type="project" value="UniProtKB-KW"/>
</dbReference>
<dbReference type="FunFam" id="3.10.490.20:FF:000005">
    <property type="entry name" value="Dynein axonemal heavy chain 6"/>
    <property type="match status" value="1"/>
</dbReference>
<proteinExistence type="predicted"/>
<dbReference type="Proteomes" id="UP000000600">
    <property type="component" value="Unassembled WGS sequence"/>
</dbReference>
<dbReference type="InterPro" id="IPR026983">
    <property type="entry name" value="DHC"/>
</dbReference>
<dbReference type="OMA" id="EDYWIAN"/>
<dbReference type="OrthoDB" id="537704at2759"/>
<evidence type="ECO:0000256" key="7">
    <source>
        <dbReference type="ARBA" id="ARBA00023212"/>
    </source>
</evidence>
<dbReference type="GO" id="GO:0005929">
    <property type="term" value="C:cilium"/>
    <property type="evidence" value="ECO:0007669"/>
    <property type="project" value="UniProtKB-SubCell"/>
</dbReference>
<dbReference type="GO" id="GO:0030286">
    <property type="term" value="C:dynein complex"/>
    <property type="evidence" value="ECO:0007669"/>
    <property type="project" value="InterPro"/>
</dbReference>
<dbReference type="InterPro" id="IPR041228">
    <property type="entry name" value="Dynein_C"/>
</dbReference>
<dbReference type="EMBL" id="CT868673">
    <property type="protein sequence ID" value="CAK93617.1"/>
    <property type="molecule type" value="Genomic_DNA"/>
</dbReference>
<dbReference type="AlphaFoldDB" id="A0EEA0"/>
<evidence type="ECO:0000256" key="6">
    <source>
        <dbReference type="ARBA" id="ARBA00023069"/>
    </source>
</evidence>
<keyword evidence="3" id="KW-0963">Cytoplasm</keyword>
<evidence type="ECO:0000256" key="8">
    <source>
        <dbReference type="ARBA" id="ARBA00023273"/>
    </source>
</evidence>
<organism evidence="10 11">
    <name type="scientific">Paramecium tetraurelia</name>
    <dbReference type="NCBI Taxonomy" id="5888"/>
    <lineage>
        <taxon>Eukaryota</taxon>
        <taxon>Sar</taxon>
        <taxon>Alveolata</taxon>
        <taxon>Ciliophora</taxon>
        <taxon>Intramacronucleata</taxon>
        <taxon>Oligohymenophorea</taxon>
        <taxon>Peniculida</taxon>
        <taxon>Parameciidae</taxon>
        <taxon>Paramecium</taxon>
    </lineage>
</organism>
<dbReference type="GO" id="GO:0007018">
    <property type="term" value="P:microtubule-based movement"/>
    <property type="evidence" value="ECO:0007669"/>
    <property type="project" value="InterPro"/>
</dbReference>
<dbReference type="eggNOG" id="KOG3595">
    <property type="taxonomic scope" value="Eukaryota"/>
</dbReference>
<dbReference type="Gene3D" id="1.20.1270.280">
    <property type="match status" value="1"/>
</dbReference>
<dbReference type="GeneID" id="5046799"/>
<dbReference type="KEGG" id="ptm:GSPATT00025962001"/>
<keyword evidence="7" id="KW-0206">Cytoskeleton</keyword>
<evidence type="ECO:0000256" key="4">
    <source>
        <dbReference type="ARBA" id="ARBA00022741"/>
    </source>
</evidence>
<dbReference type="PANTHER" id="PTHR46961">
    <property type="entry name" value="DYNEIN HEAVY CHAIN 1, AXONEMAL-LIKE PROTEIN"/>
    <property type="match status" value="1"/>
</dbReference>
<dbReference type="GO" id="GO:0051959">
    <property type="term" value="F:dynein light intermediate chain binding"/>
    <property type="evidence" value="ECO:0007669"/>
    <property type="project" value="InterPro"/>
</dbReference>
<keyword evidence="5" id="KW-0175">Coiled coil</keyword>
<evidence type="ECO:0000256" key="1">
    <source>
        <dbReference type="ARBA" id="ARBA00004138"/>
    </source>
</evidence>
<dbReference type="Gene3D" id="3.10.490.20">
    <property type="match status" value="1"/>
</dbReference>
<keyword evidence="6" id="KW-0969">Cilium</keyword>
<dbReference type="InParanoid" id="A0EEA0"/>
<dbReference type="InterPro" id="IPR043160">
    <property type="entry name" value="Dynein_C_barrel"/>
</dbReference>
<dbReference type="STRING" id="5888.A0EEA0"/>
<keyword evidence="11" id="KW-1185">Reference proteome</keyword>
<feature type="domain" description="Dynein heavy chain C-terminal" evidence="9">
    <location>
        <begin position="1"/>
        <end position="195"/>
    </location>
</feature>
<dbReference type="HOGENOM" id="CLU_100389_0_0_1"/>
<dbReference type="RefSeq" id="XP_001461014.1">
    <property type="nucleotide sequence ID" value="XM_001460977.1"/>
</dbReference>
<keyword evidence="8" id="KW-0966">Cell projection</keyword>
<evidence type="ECO:0000256" key="5">
    <source>
        <dbReference type="ARBA" id="ARBA00023054"/>
    </source>
</evidence>
<dbReference type="Pfam" id="PF18199">
    <property type="entry name" value="Dynein_C"/>
    <property type="match status" value="1"/>
</dbReference>
<dbReference type="PANTHER" id="PTHR46961:SF3">
    <property type="entry name" value="AAA+ ATPASE DOMAIN-CONTAINING PROTEIN"/>
    <property type="match status" value="1"/>
</dbReference>
<evidence type="ECO:0000259" key="9">
    <source>
        <dbReference type="Pfam" id="PF18199"/>
    </source>
</evidence>
<comment type="subcellular location">
    <subcellularLocation>
        <location evidence="1">Cell projection</location>
        <location evidence="1">Cilium</location>
    </subcellularLocation>
    <subcellularLocation>
        <location evidence="2">Cytoplasm</location>
        <location evidence="2">Cytoskeleton</location>
    </subcellularLocation>
</comment>
<accession>A0EEA0</accession>
<reference evidence="10 11" key="1">
    <citation type="journal article" date="2006" name="Nature">
        <title>Global trends of whole-genome duplications revealed by the ciliate Paramecium tetraurelia.</title>
        <authorList>
            <consortium name="Genoscope"/>
            <person name="Aury J.-M."/>
            <person name="Jaillon O."/>
            <person name="Duret L."/>
            <person name="Noel B."/>
            <person name="Jubin C."/>
            <person name="Porcel B.M."/>
            <person name="Segurens B."/>
            <person name="Daubin V."/>
            <person name="Anthouard V."/>
            <person name="Aiach N."/>
            <person name="Arnaiz O."/>
            <person name="Billaut A."/>
            <person name="Beisson J."/>
            <person name="Blanc I."/>
            <person name="Bouhouche K."/>
            <person name="Camara F."/>
            <person name="Duharcourt S."/>
            <person name="Guigo R."/>
            <person name="Gogendeau D."/>
            <person name="Katinka M."/>
            <person name="Keller A.-M."/>
            <person name="Kissmehl R."/>
            <person name="Klotz C."/>
            <person name="Koll F."/>
            <person name="Le Moue A."/>
            <person name="Lepere C."/>
            <person name="Malinsky S."/>
            <person name="Nowacki M."/>
            <person name="Nowak J.K."/>
            <person name="Plattner H."/>
            <person name="Poulain J."/>
            <person name="Ruiz F."/>
            <person name="Serrano V."/>
            <person name="Zagulski M."/>
            <person name="Dessen P."/>
            <person name="Betermier M."/>
            <person name="Weissenbach J."/>
            <person name="Scarpelli C."/>
            <person name="Schachter V."/>
            <person name="Sperling L."/>
            <person name="Meyer E."/>
            <person name="Cohen J."/>
            <person name="Wincker P."/>
        </authorList>
    </citation>
    <scope>NUCLEOTIDE SEQUENCE [LARGE SCALE GENOMIC DNA]</scope>
    <source>
        <strain evidence="10 11">Stock d4-2</strain>
    </source>
</reference>
<protein>
    <recommendedName>
        <fullName evidence="9">Dynein heavy chain C-terminal domain-containing protein</fullName>
    </recommendedName>
</protein>
<evidence type="ECO:0000313" key="10">
    <source>
        <dbReference type="EMBL" id="CAK93617.1"/>
    </source>
</evidence>